<dbReference type="Pfam" id="PF14357">
    <property type="entry name" value="DUF4404"/>
    <property type="match status" value="1"/>
</dbReference>
<feature type="coiled-coil region" evidence="1">
    <location>
        <begin position="9"/>
        <end position="47"/>
    </location>
</feature>
<reference evidence="2" key="1">
    <citation type="submission" date="2015-05" db="EMBL/GenBank/DDBJ databases">
        <title>Permanent draft genome of Rhodopirellula islandicus K833.</title>
        <authorList>
            <person name="Kizina J."/>
            <person name="Richter M."/>
            <person name="Glockner F.O."/>
            <person name="Harder J."/>
        </authorList>
    </citation>
    <scope>NUCLEOTIDE SEQUENCE [LARGE SCALE GENOMIC DNA]</scope>
    <source>
        <strain evidence="2">K833</strain>
    </source>
</reference>
<dbReference type="PATRIC" id="fig|595434.4.peg.2602"/>
<dbReference type="AlphaFoldDB" id="A0A0J1BFB7"/>
<dbReference type="Proteomes" id="UP000036367">
    <property type="component" value="Unassembled WGS sequence"/>
</dbReference>
<accession>A0A0J1BFB7</accession>
<name>A0A0J1BFB7_RHOIS</name>
<proteinExistence type="predicted"/>
<dbReference type="STRING" id="595434.RISK_002731"/>
<keyword evidence="1" id="KW-0175">Coiled coil</keyword>
<evidence type="ECO:0008006" key="4">
    <source>
        <dbReference type="Google" id="ProtNLM"/>
    </source>
</evidence>
<evidence type="ECO:0000313" key="3">
    <source>
        <dbReference type="Proteomes" id="UP000036367"/>
    </source>
</evidence>
<dbReference type="EMBL" id="LECT01000021">
    <property type="protein sequence ID" value="KLU05240.1"/>
    <property type="molecule type" value="Genomic_DNA"/>
</dbReference>
<dbReference type="InterPro" id="IPR025516">
    <property type="entry name" value="DUF4404"/>
</dbReference>
<gene>
    <name evidence="2" type="ORF">RISK_002731</name>
</gene>
<comment type="caution">
    <text evidence="2">The sequence shown here is derived from an EMBL/GenBank/DDBJ whole genome shotgun (WGS) entry which is preliminary data.</text>
</comment>
<dbReference type="OrthoDB" id="281328at2"/>
<evidence type="ECO:0000313" key="2">
    <source>
        <dbReference type="EMBL" id="KLU05240.1"/>
    </source>
</evidence>
<dbReference type="RefSeq" id="WP_047814364.1">
    <property type="nucleotide sequence ID" value="NZ_LECT01000021.1"/>
</dbReference>
<evidence type="ECO:0000256" key="1">
    <source>
        <dbReference type="SAM" id="Coils"/>
    </source>
</evidence>
<sequence length="85" mass="9655">MPEALEDTLRQLHDQLAELDTLNSSERQQLQNAVEEIQDSLERFDIQSAELAKRFHRSTQSVACNHPQLTQTAGQFADMLSQMGI</sequence>
<keyword evidence="3" id="KW-1185">Reference proteome</keyword>
<protein>
    <recommendedName>
        <fullName evidence="4">DUF4404 family protein</fullName>
    </recommendedName>
</protein>
<organism evidence="2 3">
    <name type="scientific">Rhodopirellula islandica</name>
    <dbReference type="NCBI Taxonomy" id="595434"/>
    <lineage>
        <taxon>Bacteria</taxon>
        <taxon>Pseudomonadati</taxon>
        <taxon>Planctomycetota</taxon>
        <taxon>Planctomycetia</taxon>
        <taxon>Pirellulales</taxon>
        <taxon>Pirellulaceae</taxon>
        <taxon>Rhodopirellula</taxon>
    </lineage>
</organism>